<dbReference type="EMBL" id="FPAU01000012">
    <property type="protein sequence ID" value="SFU20111.1"/>
    <property type="molecule type" value="Genomic_DNA"/>
</dbReference>
<dbReference type="GO" id="GO:0006605">
    <property type="term" value="P:protein targeting"/>
    <property type="evidence" value="ECO:0007669"/>
    <property type="project" value="UniProtKB-UniRule"/>
</dbReference>
<sequence length="261" mass="28594">MQSFLLPDLYNLLSHYFWPLVRTLALFSTAPIFSEKTAVKKVKIGLAVLIAFLLGPNLPDAHIVLWSIDGLWVTAKQIIIGTSIGLTMQFIFAAMRNAGEIIGLQMGLSFASFFDPSGNQTMPVLGSIMNVLFTLLFLAFNGHLYLIDVLTESFTLLPVNAAPLSDGGFYLLLQTAGVIFSCGLKVGMPMITLLLALNLTLGLLNRLTPQLSIFVIGFPLSIAVGMGAFLLMMYNFGPIFYDLMNDTFRHLGNILSAFSWV</sequence>
<dbReference type="InterPro" id="IPR002010">
    <property type="entry name" value="T3SS_IM_R"/>
</dbReference>
<feature type="transmembrane region" description="Helical" evidence="10">
    <location>
        <begin position="124"/>
        <end position="147"/>
    </location>
</feature>
<proteinExistence type="inferred from homology"/>
<dbReference type="InterPro" id="IPR006303">
    <property type="entry name" value="FliR"/>
</dbReference>
<evidence type="ECO:0000256" key="5">
    <source>
        <dbReference type="ARBA" id="ARBA00022692"/>
    </source>
</evidence>
<dbReference type="GO" id="GO:0009425">
    <property type="term" value="C:bacterial-type flagellum basal body"/>
    <property type="evidence" value="ECO:0007669"/>
    <property type="project" value="UniProtKB-SubCell"/>
</dbReference>
<dbReference type="NCBIfam" id="TIGR01400">
    <property type="entry name" value="fliR"/>
    <property type="match status" value="1"/>
</dbReference>
<evidence type="ECO:0000256" key="6">
    <source>
        <dbReference type="ARBA" id="ARBA00022989"/>
    </source>
</evidence>
<feature type="transmembrane region" description="Helical" evidence="10">
    <location>
        <begin position="46"/>
        <end position="68"/>
    </location>
</feature>
<dbReference type="PRINTS" id="PR00953">
    <property type="entry name" value="TYPE3IMRPROT"/>
</dbReference>
<evidence type="ECO:0000256" key="4">
    <source>
        <dbReference type="ARBA" id="ARBA00022475"/>
    </source>
</evidence>
<name>A0A1I7E857_9ENTR</name>
<evidence type="ECO:0000313" key="12">
    <source>
        <dbReference type="Proteomes" id="UP000199187"/>
    </source>
</evidence>
<evidence type="ECO:0000313" key="11">
    <source>
        <dbReference type="EMBL" id="SFU20111.1"/>
    </source>
</evidence>
<keyword evidence="12" id="KW-1185">Reference proteome</keyword>
<comment type="subcellular location">
    <subcellularLocation>
        <location evidence="10">Cell membrane</location>
        <topology evidence="10">Multi-pass membrane protein</topology>
    </subcellularLocation>
    <subcellularLocation>
        <location evidence="10">Bacterial flagellum basal body</location>
    </subcellularLocation>
</comment>
<dbReference type="Pfam" id="PF01311">
    <property type="entry name" value="Bac_export_1"/>
    <property type="match status" value="1"/>
</dbReference>
<dbReference type="PANTHER" id="PTHR30065:SF8">
    <property type="entry name" value="FLAGELLAR BIOSYNTHETIC PROTEIN FLIR"/>
    <property type="match status" value="1"/>
</dbReference>
<keyword evidence="6 10" id="KW-1133">Transmembrane helix</keyword>
<keyword evidence="4 10" id="KW-1003">Cell membrane</keyword>
<keyword evidence="11" id="KW-0969">Cilium</keyword>
<dbReference type="RefSeq" id="WP_090126750.1">
    <property type="nucleotide sequence ID" value="NZ_CP045300.1"/>
</dbReference>
<keyword evidence="5 10" id="KW-0812">Transmembrane</keyword>
<dbReference type="GO" id="GO:0044780">
    <property type="term" value="P:bacterial-type flagellum assembly"/>
    <property type="evidence" value="ECO:0007669"/>
    <property type="project" value="UniProtKB-UniRule"/>
</dbReference>
<protein>
    <recommendedName>
        <fullName evidence="3 9">Flagellar biosynthetic protein FliR</fullName>
    </recommendedName>
</protein>
<comment type="similarity">
    <text evidence="2 10">Belongs to the FliR/MopE/SpaR family.</text>
</comment>
<dbReference type="GO" id="GO:0005886">
    <property type="term" value="C:plasma membrane"/>
    <property type="evidence" value="ECO:0007669"/>
    <property type="project" value="UniProtKB-SubCell"/>
</dbReference>
<dbReference type="Proteomes" id="UP000199187">
    <property type="component" value="Unassembled WGS sequence"/>
</dbReference>
<evidence type="ECO:0000256" key="7">
    <source>
        <dbReference type="ARBA" id="ARBA00023136"/>
    </source>
</evidence>
<feature type="transmembrane region" description="Helical" evidence="10">
    <location>
        <begin position="167"/>
        <end position="199"/>
    </location>
</feature>
<feature type="transmembrane region" description="Helical" evidence="10">
    <location>
        <begin position="211"/>
        <end position="234"/>
    </location>
</feature>
<keyword evidence="11" id="KW-0282">Flagellum</keyword>
<dbReference type="AlphaFoldDB" id="A0A1I7E857"/>
<keyword evidence="7 10" id="KW-0472">Membrane</keyword>
<reference evidence="12" key="1">
    <citation type="submission" date="2016-10" db="EMBL/GenBank/DDBJ databases">
        <authorList>
            <person name="Varghese N."/>
            <person name="Submissions S."/>
        </authorList>
    </citation>
    <scope>NUCLEOTIDE SEQUENCE [LARGE SCALE GENOMIC DNA]</scope>
    <source>
        <strain evidence="12">Ah-143</strain>
    </source>
</reference>
<evidence type="ECO:0000256" key="3">
    <source>
        <dbReference type="ARBA" id="ARBA00021717"/>
    </source>
</evidence>
<evidence type="ECO:0000256" key="2">
    <source>
        <dbReference type="ARBA" id="ARBA00009772"/>
    </source>
</evidence>
<dbReference type="OrthoDB" id="9797790at2"/>
<keyword evidence="8 10" id="KW-0975">Bacterial flagellum</keyword>
<comment type="function">
    <text evidence="1 10">Role in flagellar biosynthesis.</text>
</comment>
<evidence type="ECO:0000256" key="9">
    <source>
        <dbReference type="NCBIfam" id="TIGR01400"/>
    </source>
</evidence>
<evidence type="ECO:0000256" key="8">
    <source>
        <dbReference type="ARBA" id="ARBA00023143"/>
    </source>
</evidence>
<gene>
    <name evidence="11" type="ORF">SAMN05192562_1123</name>
</gene>
<organism evidence="11 12">
    <name type="scientific">Kosakonia arachidis</name>
    <dbReference type="NCBI Taxonomy" id="551989"/>
    <lineage>
        <taxon>Bacteria</taxon>
        <taxon>Pseudomonadati</taxon>
        <taxon>Pseudomonadota</taxon>
        <taxon>Gammaproteobacteria</taxon>
        <taxon>Enterobacterales</taxon>
        <taxon>Enterobacteriaceae</taxon>
        <taxon>Kosakonia</taxon>
    </lineage>
</organism>
<accession>A0A1I7E857</accession>
<evidence type="ECO:0000256" key="10">
    <source>
        <dbReference type="RuleBase" id="RU362071"/>
    </source>
</evidence>
<evidence type="ECO:0000256" key="1">
    <source>
        <dbReference type="ARBA" id="ARBA00002578"/>
    </source>
</evidence>
<keyword evidence="11" id="KW-0966">Cell projection</keyword>
<dbReference type="PANTHER" id="PTHR30065">
    <property type="entry name" value="FLAGELLAR BIOSYNTHETIC PROTEIN FLIR"/>
    <property type="match status" value="1"/>
</dbReference>
<feature type="transmembrane region" description="Helical" evidence="10">
    <location>
        <begin position="74"/>
        <end position="95"/>
    </location>
</feature>
<feature type="transmembrane region" description="Helical" evidence="10">
    <location>
        <begin position="16"/>
        <end position="34"/>
    </location>
</feature>